<name>A0AAE0YE03_9GAST</name>
<reference evidence="2" key="1">
    <citation type="journal article" date="2023" name="G3 (Bethesda)">
        <title>A reference genome for the long-term kleptoplast-retaining sea slug Elysia crispata morphotype clarki.</title>
        <authorList>
            <person name="Eastman K.E."/>
            <person name="Pendleton A.L."/>
            <person name="Shaikh M.A."/>
            <person name="Suttiyut T."/>
            <person name="Ogas R."/>
            <person name="Tomko P."/>
            <person name="Gavelis G."/>
            <person name="Widhalm J.R."/>
            <person name="Wisecaver J.H."/>
        </authorList>
    </citation>
    <scope>NUCLEOTIDE SEQUENCE</scope>
    <source>
        <strain evidence="2">ECLA1</strain>
    </source>
</reference>
<accession>A0AAE0YE03</accession>
<dbReference type="EMBL" id="JAWDGP010006415">
    <property type="protein sequence ID" value="KAK3741530.1"/>
    <property type="molecule type" value="Genomic_DNA"/>
</dbReference>
<evidence type="ECO:0000256" key="1">
    <source>
        <dbReference type="SAM" id="MobiDB-lite"/>
    </source>
</evidence>
<dbReference type="AlphaFoldDB" id="A0AAE0YE03"/>
<comment type="caution">
    <text evidence="2">The sequence shown here is derived from an EMBL/GenBank/DDBJ whole genome shotgun (WGS) entry which is preliminary data.</text>
</comment>
<protein>
    <submittedName>
        <fullName evidence="2">Uncharacterized protein</fullName>
    </submittedName>
</protein>
<dbReference type="Proteomes" id="UP001283361">
    <property type="component" value="Unassembled WGS sequence"/>
</dbReference>
<evidence type="ECO:0000313" key="2">
    <source>
        <dbReference type="EMBL" id="KAK3741530.1"/>
    </source>
</evidence>
<organism evidence="2 3">
    <name type="scientific">Elysia crispata</name>
    <name type="common">lettuce slug</name>
    <dbReference type="NCBI Taxonomy" id="231223"/>
    <lineage>
        <taxon>Eukaryota</taxon>
        <taxon>Metazoa</taxon>
        <taxon>Spiralia</taxon>
        <taxon>Lophotrochozoa</taxon>
        <taxon>Mollusca</taxon>
        <taxon>Gastropoda</taxon>
        <taxon>Heterobranchia</taxon>
        <taxon>Euthyneura</taxon>
        <taxon>Panpulmonata</taxon>
        <taxon>Sacoglossa</taxon>
        <taxon>Placobranchoidea</taxon>
        <taxon>Plakobranchidae</taxon>
        <taxon>Elysia</taxon>
    </lineage>
</organism>
<proteinExistence type="predicted"/>
<gene>
    <name evidence="2" type="ORF">RRG08_045526</name>
</gene>
<feature type="compositionally biased region" description="Polar residues" evidence="1">
    <location>
        <begin position="11"/>
        <end position="23"/>
    </location>
</feature>
<evidence type="ECO:0000313" key="3">
    <source>
        <dbReference type="Proteomes" id="UP001283361"/>
    </source>
</evidence>
<sequence length="183" mass="20643">MEELAGAGRSVSEQGESPVSTRQGRGAELGWGGSIIVAHQINRQTWHCGAWSDLVTVSTQTQIAGLTWRHCVNFSSPASKYTGIKTRIFLCLEKYQESGPRRLQQELQQTWGKKLLNYTILRTWVAGGRPGLTSRYLHSLVGPLRSSPLVIWSKLTCKLQPELCLLWEFPVSPRYWYDKGKLP</sequence>
<keyword evidence="3" id="KW-1185">Reference proteome</keyword>
<feature type="region of interest" description="Disordered" evidence="1">
    <location>
        <begin position="1"/>
        <end position="24"/>
    </location>
</feature>